<evidence type="ECO:0008006" key="4">
    <source>
        <dbReference type="Google" id="ProtNLM"/>
    </source>
</evidence>
<feature type="non-terminal residue" evidence="2">
    <location>
        <position position="857"/>
    </location>
</feature>
<name>A0ABN9PRQ6_9DINO</name>
<feature type="region of interest" description="Disordered" evidence="1">
    <location>
        <begin position="47"/>
        <end position="82"/>
    </location>
</feature>
<dbReference type="Proteomes" id="UP001189429">
    <property type="component" value="Unassembled WGS sequence"/>
</dbReference>
<evidence type="ECO:0000313" key="2">
    <source>
        <dbReference type="EMBL" id="CAK0793120.1"/>
    </source>
</evidence>
<feature type="non-terminal residue" evidence="2">
    <location>
        <position position="1"/>
    </location>
</feature>
<protein>
    <recommendedName>
        <fullName evidence="4">DNA-directed DNA polymerase</fullName>
    </recommendedName>
</protein>
<keyword evidence="3" id="KW-1185">Reference proteome</keyword>
<evidence type="ECO:0000313" key="3">
    <source>
        <dbReference type="Proteomes" id="UP001189429"/>
    </source>
</evidence>
<accession>A0ABN9PRQ6</accession>
<dbReference type="EMBL" id="CAUYUJ010000903">
    <property type="protein sequence ID" value="CAK0793120.1"/>
    <property type="molecule type" value="Genomic_DNA"/>
</dbReference>
<organism evidence="2 3">
    <name type="scientific">Prorocentrum cordatum</name>
    <dbReference type="NCBI Taxonomy" id="2364126"/>
    <lineage>
        <taxon>Eukaryota</taxon>
        <taxon>Sar</taxon>
        <taxon>Alveolata</taxon>
        <taxon>Dinophyceae</taxon>
        <taxon>Prorocentrales</taxon>
        <taxon>Prorocentraceae</taxon>
        <taxon>Prorocentrum</taxon>
    </lineage>
</organism>
<reference evidence="2" key="1">
    <citation type="submission" date="2023-10" db="EMBL/GenBank/DDBJ databases">
        <authorList>
            <person name="Chen Y."/>
            <person name="Shah S."/>
            <person name="Dougan E. K."/>
            <person name="Thang M."/>
            <person name="Chan C."/>
        </authorList>
    </citation>
    <scope>NUCLEOTIDE SEQUENCE [LARGE SCALE GENOMIC DNA]</scope>
</reference>
<gene>
    <name evidence="2" type="ORF">PCOR1329_LOCUS3525</name>
</gene>
<proteinExistence type="predicted"/>
<sequence>VVRGKFGVDQDSKGEWFPIEYVTDEAMARWRDDELVAADRLRSPHDRLENGLFPAAGGDAGGTRTPPPEPEAGSAGPGGLPADWAATYEKEDLRTCWIDADETGARFKEWRKVVQESTQEVFSDSNIRGPPVCLEICRKMYRRGGAPKMWFQEWCKEQGVTRKDRAYHEVQTLIEVLYLAGTHDQLNMGALASLEVVSRRLLQYVEAYAHGADQANWGAAKYLGGTTNPLDLAPDALHSYVSRLSKEEHELVALRTLSRRGGRVPDRLLQNEGQLGASWVVFPAIAPLAALPDDWCEGLAPGQRRRWLRDGNAACKSMNYLHYGEHRGGMAHEGSASQRKMDLIRADAQQRALSAARRWIDVDSAIAEKEALARLLKGKAGYAPLGATNMGSHERSRVSLPDSVLDAPALAQMLPADARIFLEGYSTKMLLPPREAAFMRELRGFPGCEGLGRIEVPALRGGDLSELRVVLGVGDVADCFHRMKMQGDIRRYPPLAAPATGEALIEGQAAADCEMVWPMSQSLPMGFSRSLFFAQDLGHFMCVDIAGVLVRSALYEAQADFDGATSGSMRLCARPTDERFAAVRKGLRCLLRQRNVAGWQLEMALGHVTFMALGRREVLSVFHAVYALVASSYHAFSVLWPIVREELECYLGLMVMLESRWNRDWMPFVCSSDASLYGHGVAEAQFDSAQVALVGRVSELSRWRLGAGLARQHAFETGSLLNSRMGEVVRDAEGVPRRLDSELLDILNSERWKCDPGFPELPHELLRDSHWKTVMADRWVFADDILRLEARALVKAASRAAHSQPVKDCRVLLLWDNLSVVLCFCRFRFRDFRLLIQRTLQRSFSPPQAPVAGFPRE</sequence>
<comment type="caution">
    <text evidence="2">The sequence shown here is derived from an EMBL/GenBank/DDBJ whole genome shotgun (WGS) entry which is preliminary data.</text>
</comment>
<evidence type="ECO:0000256" key="1">
    <source>
        <dbReference type="SAM" id="MobiDB-lite"/>
    </source>
</evidence>